<proteinExistence type="predicted"/>
<dbReference type="EMBL" id="MDDC01000003">
    <property type="protein sequence ID" value="OIQ60841.1"/>
    <property type="molecule type" value="Genomic_DNA"/>
</dbReference>
<dbReference type="PROSITE" id="PS51379">
    <property type="entry name" value="4FE4S_FER_2"/>
    <property type="match status" value="1"/>
</dbReference>
<protein>
    <submittedName>
        <fullName evidence="9">Putative electron transport protein YccM</fullName>
    </submittedName>
</protein>
<dbReference type="Proteomes" id="UP000182811">
    <property type="component" value="Unassembled WGS sequence"/>
</dbReference>
<evidence type="ECO:0000313" key="10">
    <source>
        <dbReference type="Proteomes" id="UP000182811"/>
    </source>
</evidence>
<keyword evidence="7" id="KW-1133">Transmembrane helix</keyword>
<dbReference type="PANTHER" id="PTHR30224:SF4">
    <property type="entry name" value="ELECTRON TRANSPORT PROTEIN YCCM-RELATED"/>
    <property type="match status" value="1"/>
</dbReference>
<dbReference type="Pfam" id="PF12801">
    <property type="entry name" value="Fer4_5"/>
    <property type="match status" value="2"/>
</dbReference>
<dbReference type="PANTHER" id="PTHR30224">
    <property type="entry name" value="ELECTRON TRANSPORT PROTEIN"/>
    <property type="match status" value="1"/>
</dbReference>
<feature type="transmembrane region" description="Helical" evidence="7">
    <location>
        <begin position="418"/>
        <end position="439"/>
    </location>
</feature>
<dbReference type="InterPro" id="IPR017900">
    <property type="entry name" value="4Fe4S_Fe_S_CS"/>
</dbReference>
<dbReference type="PROSITE" id="PS00198">
    <property type="entry name" value="4FE4S_FER_1"/>
    <property type="match status" value="1"/>
</dbReference>
<feature type="transmembrane region" description="Helical" evidence="7">
    <location>
        <begin position="386"/>
        <end position="406"/>
    </location>
</feature>
<evidence type="ECO:0000256" key="1">
    <source>
        <dbReference type="ARBA" id="ARBA00004236"/>
    </source>
</evidence>
<evidence type="ECO:0000313" key="9">
    <source>
        <dbReference type="EMBL" id="OIQ60841.1"/>
    </source>
</evidence>
<keyword evidence="2" id="KW-1003">Cell membrane</keyword>
<dbReference type="GO" id="GO:0046872">
    <property type="term" value="F:metal ion binding"/>
    <property type="evidence" value="ECO:0007669"/>
    <property type="project" value="UniProtKB-KW"/>
</dbReference>
<feature type="transmembrane region" description="Helical" evidence="7">
    <location>
        <begin position="21"/>
        <end position="39"/>
    </location>
</feature>
<evidence type="ECO:0000256" key="5">
    <source>
        <dbReference type="ARBA" id="ARBA00023014"/>
    </source>
</evidence>
<dbReference type="AlphaFoldDB" id="A0A1J5NNS8"/>
<keyword evidence="3" id="KW-0479">Metal-binding</keyword>
<dbReference type="GO" id="GO:0005886">
    <property type="term" value="C:plasma membrane"/>
    <property type="evidence" value="ECO:0007669"/>
    <property type="project" value="UniProtKB-SubCell"/>
</dbReference>
<evidence type="ECO:0000256" key="4">
    <source>
        <dbReference type="ARBA" id="ARBA00023004"/>
    </source>
</evidence>
<dbReference type="GO" id="GO:0051536">
    <property type="term" value="F:iron-sulfur cluster binding"/>
    <property type="evidence" value="ECO:0007669"/>
    <property type="project" value="UniProtKB-KW"/>
</dbReference>
<organism evidence="9 10">
    <name type="scientific">Neomoorella thermoacetica</name>
    <name type="common">Clostridium thermoaceticum</name>
    <dbReference type="NCBI Taxonomy" id="1525"/>
    <lineage>
        <taxon>Bacteria</taxon>
        <taxon>Bacillati</taxon>
        <taxon>Bacillota</taxon>
        <taxon>Clostridia</taxon>
        <taxon>Neomoorellales</taxon>
        <taxon>Neomoorellaceae</taxon>
        <taxon>Neomoorella</taxon>
    </lineage>
</organism>
<sequence>MKEQPGLSFINYILKSKWYPAILQAPTLIVFSIIVYELLTGPAAAHDNFGTAMTWVLWWPLIPLVFLLLGRFWCSICPFATLSDLVQKVVGNLFPVPKFLRKYGIWIIDALFILITWADHVFGIVESPRGSGVLLMLIITGVIAAGAFFERRTWCRYLCFLGGLAGNYSRAGVLTLRGTPEKCAQCKVLACYKGGAKAPGCPMFEFPRTMDTNARCNFCGYCVKNCPNNSVTITARVPSKELWFIRKPRFEESFLAIVIMGIVFVQNVTMLELWEKAQRWLESLLGTDNYAVTFTVTFLIAMAIPVMLLYLTSWLAGLKNAESAKMNFARFGYALIPLDFAGHMAHNLFHLLAEGKSVFYTGLALFGIINQDASLALAGTETIRNLQFSLLGLGALASVYTAYRIARANWKENQATSSFIPFAILILLLFGINIYLFLLPMAHRV</sequence>
<dbReference type="InterPro" id="IPR052378">
    <property type="entry name" value="NosR_regulator"/>
</dbReference>
<keyword evidence="5" id="KW-0411">Iron-sulfur</keyword>
<evidence type="ECO:0000256" key="7">
    <source>
        <dbReference type="SAM" id="Phobius"/>
    </source>
</evidence>
<feature type="transmembrane region" description="Helical" evidence="7">
    <location>
        <begin position="358"/>
        <end position="379"/>
    </location>
</feature>
<feature type="transmembrane region" description="Helical" evidence="7">
    <location>
        <begin position="131"/>
        <end position="149"/>
    </location>
</feature>
<feature type="transmembrane region" description="Helical" evidence="7">
    <location>
        <begin position="328"/>
        <end position="346"/>
    </location>
</feature>
<comment type="subcellular location">
    <subcellularLocation>
        <location evidence="1">Cell membrane</location>
    </subcellularLocation>
</comment>
<gene>
    <name evidence="9" type="primary">yccM</name>
    <name evidence="9" type="ORF">MOTE_03680</name>
</gene>
<keyword evidence="6 7" id="KW-0472">Membrane</keyword>
<feature type="transmembrane region" description="Helical" evidence="7">
    <location>
        <begin position="254"/>
        <end position="274"/>
    </location>
</feature>
<evidence type="ECO:0000256" key="3">
    <source>
        <dbReference type="ARBA" id="ARBA00022723"/>
    </source>
</evidence>
<evidence type="ECO:0000256" key="2">
    <source>
        <dbReference type="ARBA" id="ARBA00022475"/>
    </source>
</evidence>
<name>A0A1J5NNS8_NEOTH</name>
<feature type="domain" description="4Fe-4S ferredoxin-type" evidence="8">
    <location>
        <begin position="206"/>
        <end position="236"/>
    </location>
</feature>
<dbReference type="InterPro" id="IPR017896">
    <property type="entry name" value="4Fe4S_Fe-S-bd"/>
</dbReference>
<keyword evidence="7" id="KW-0812">Transmembrane</keyword>
<evidence type="ECO:0000256" key="6">
    <source>
        <dbReference type="ARBA" id="ARBA00023136"/>
    </source>
</evidence>
<accession>A0A1J5NNS8</accession>
<feature type="transmembrane region" description="Helical" evidence="7">
    <location>
        <begin position="103"/>
        <end position="125"/>
    </location>
</feature>
<comment type="caution">
    <text evidence="9">The sequence shown here is derived from an EMBL/GenBank/DDBJ whole genome shotgun (WGS) entry which is preliminary data.</text>
</comment>
<reference evidence="9 10" key="1">
    <citation type="submission" date="2016-08" db="EMBL/GenBank/DDBJ databases">
        <title>Genome-based comparison of Moorella thermoacetic strains.</title>
        <authorList>
            <person name="Poehlein A."/>
            <person name="Bengelsdorf F.R."/>
            <person name="Esser C."/>
            <person name="Duerre P."/>
            <person name="Daniel R."/>
        </authorList>
    </citation>
    <scope>NUCLEOTIDE SEQUENCE [LARGE SCALE GENOMIC DNA]</scope>
    <source>
        <strain evidence="9 10">DSM 21394</strain>
    </source>
</reference>
<evidence type="ECO:0000259" key="8">
    <source>
        <dbReference type="PROSITE" id="PS51379"/>
    </source>
</evidence>
<feature type="transmembrane region" description="Helical" evidence="7">
    <location>
        <begin position="294"/>
        <end position="316"/>
    </location>
</feature>
<keyword evidence="4" id="KW-0408">Iron</keyword>
<feature type="transmembrane region" description="Helical" evidence="7">
    <location>
        <begin position="59"/>
        <end position="82"/>
    </location>
</feature>